<feature type="compositionally biased region" description="Polar residues" evidence="4">
    <location>
        <begin position="522"/>
        <end position="538"/>
    </location>
</feature>
<dbReference type="EMBL" id="KV907506">
    <property type="protein sequence ID" value="OOF92846.1"/>
    <property type="molecule type" value="Genomic_DNA"/>
</dbReference>
<dbReference type="AlphaFoldDB" id="A0A1R3RED3"/>
<feature type="compositionally biased region" description="Polar residues" evidence="4">
    <location>
        <begin position="419"/>
        <end position="428"/>
    </location>
</feature>
<dbReference type="STRING" id="602072.A0A1R3RED3"/>
<feature type="compositionally biased region" description="Low complexity" evidence="4">
    <location>
        <begin position="445"/>
        <end position="470"/>
    </location>
</feature>
<protein>
    <recommendedName>
        <fullName evidence="5">LIM zinc-binding domain-containing protein</fullName>
    </recommendedName>
</protein>
<sequence>MAAMDAGLLPMIKCSNCGMSVEISAMGDHVCAKTTPAIPSSSQSPPPPPPKSDNVLPSRSPSDAWASKAGRSGPPPRIDPAMAITVGPDRPFLNPGSPIADHDPLVPSPLSTSTGPRSPFRALQRSHTSPLPDEPQSPDSINLETAFASFPLPRSMSDRRPGGMLDVKSDKAVPPMPSPRFGNAPNRGNDRADDVPPPPLPKDDPPSMGMGGMHRHGASMDSKSSYRTSLASTRYGDNRNSKRSTSMSSRRPSFGSVARDPYKYLDDAPPVPSAAPQALLHPSRISQSSVAEVADKREGRGEIYSGFDFGVSERPTSARAEIGHVDAGSLRVSSHSGSDRLSSSRGSAELFFQSPAQSSYGPPVDFELPEEPLASPATPANGEYKAFKPTSSEFLQPADAESARFNEREPNQRKDSDSASEGNVSVSNFARALGLDLPDNNVNNSITSSDSSPSETRSGTSLSSLPSEASMSRRKPSDQGRLGLVVEELQGARKPQQAVLDDAVTESPTALEPPRMPETLFSPDSPTDPAISQGSLSLVSEKIPRSPEELSPRPPVRSATAPAPRPAPRPKGPCRGCGDMIMGKSVSSADGRLTGRYHRACFVCHQCRTPFQTADFYVLEDRPYCAQHYHERNGSLCQTCHTGIEGQYLETVERRGRGPADRQKFHPDCLKCRTCQIPLKGEYFEWYGQVYCERDARRAAAATPPPPRVRRPTMPSSPLAPSMRGYPPPPGYPGPGPAPGPGRGRGRGGLRPPGPPMDGPYAATGPLPPARRFPERRTTKLMMI</sequence>
<dbReference type="InterPro" id="IPR051412">
    <property type="entry name" value="Formin_Homology_Diaphanous_sf"/>
</dbReference>
<evidence type="ECO:0000256" key="2">
    <source>
        <dbReference type="ARBA" id="ARBA00022833"/>
    </source>
</evidence>
<feature type="compositionally biased region" description="Basic and acidic residues" evidence="4">
    <location>
        <begin position="401"/>
        <end position="417"/>
    </location>
</feature>
<dbReference type="PROSITE" id="PS50023">
    <property type="entry name" value="LIM_DOMAIN_2"/>
    <property type="match status" value="1"/>
</dbReference>
<feature type="compositionally biased region" description="Pro residues" evidence="4">
    <location>
        <begin position="726"/>
        <end position="740"/>
    </location>
</feature>
<dbReference type="Proteomes" id="UP000188318">
    <property type="component" value="Unassembled WGS sequence"/>
</dbReference>
<reference evidence="7" key="1">
    <citation type="journal article" date="2017" name="Genome Biol.">
        <title>Comparative genomics reveals high biological diversity and specific adaptations in the industrially and medically important fungal genus Aspergillus.</title>
        <authorList>
            <person name="de Vries R.P."/>
            <person name="Riley R."/>
            <person name="Wiebenga A."/>
            <person name="Aguilar-Osorio G."/>
            <person name="Amillis S."/>
            <person name="Uchima C.A."/>
            <person name="Anderluh G."/>
            <person name="Asadollahi M."/>
            <person name="Askin M."/>
            <person name="Barry K."/>
            <person name="Battaglia E."/>
            <person name="Bayram O."/>
            <person name="Benocci T."/>
            <person name="Braus-Stromeyer S.A."/>
            <person name="Caldana C."/>
            <person name="Canovas D."/>
            <person name="Cerqueira G.C."/>
            <person name="Chen F."/>
            <person name="Chen W."/>
            <person name="Choi C."/>
            <person name="Clum A."/>
            <person name="Dos Santos R.A."/>
            <person name="Damasio A.R."/>
            <person name="Diallinas G."/>
            <person name="Emri T."/>
            <person name="Fekete E."/>
            <person name="Flipphi M."/>
            <person name="Freyberg S."/>
            <person name="Gallo A."/>
            <person name="Gournas C."/>
            <person name="Habgood R."/>
            <person name="Hainaut M."/>
            <person name="Harispe M.L."/>
            <person name="Henrissat B."/>
            <person name="Hilden K.S."/>
            <person name="Hope R."/>
            <person name="Hossain A."/>
            <person name="Karabika E."/>
            <person name="Karaffa L."/>
            <person name="Karanyi Z."/>
            <person name="Krasevec N."/>
            <person name="Kuo A."/>
            <person name="Kusch H."/>
            <person name="LaButti K."/>
            <person name="Lagendijk E.L."/>
            <person name="Lapidus A."/>
            <person name="Levasseur A."/>
            <person name="Lindquist E."/>
            <person name="Lipzen A."/>
            <person name="Logrieco A.F."/>
            <person name="MacCabe A."/>
            <person name="Maekelae M.R."/>
            <person name="Malavazi I."/>
            <person name="Melin P."/>
            <person name="Meyer V."/>
            <person name="Mielnichuk N."/>
            <person name="Miskei M."/>
            <person name="Molnar A.P."/>
            <person name="Mule G."/>
            <person name="Ngan C.Y."/>
            <person name="Orejas M."/>
            <person name="Orosz E."/>
            <person name="Ouedraogo J.P."/>
            <person name="Overkamp K.M."/>
            <person name="Park H.-S."/>
            <person name="Perrone G."/>
            <person name="Piumi F."/>
            <person name="Punt P.J."/>
            <person name="Ram A.F."/>
            <person name="Ramon A."/>
            <person name="Rauscher S."/>
            <person name="Record E."/>
            <person name="Riano-Pachon D.M."/>
            <person name="Robert V."/>
            <person name="Roehrig J."/>
            <person name="Ruller R."/>
            <person name="Salamov A."/>
            <person name="Salih N.S."/>
            <person name="Samson R.A."/>
            <person name="Sandor E."/>
            <person name="Sanguinetti M."/>
            <person name="Schuetze T."/>
            <person name="Sepcic K."/>
            <person name="Shelest E."/>
            <person name="Sherlock G."/>
            <person name="Sophianopoulou V."/>
            <person name="Squina F.M."/>
            <person name="Sun H."/>
            <person name="Susca A."/>
            <person name="Todd R.B."/>
            <person name="Tsang A."/>
            <person name="Unkles S.E."/>
            <person name="van de Wiele N."/>
            <person name="van Rossen-Uffink D."/>
            <person name="Oliveira J.V."/>
            <person name="Vesth T.C."/>
            <person name="Visser J."/>
            <person name="Yu J.-H."/>
            <person name="Zhou M."/>
            <person name="Andersen M.R."/>
            <person name="Archer D.B."/>
            <person name="Baker S.E."/>
            <person name="Benoit I."/>
            <person name="Brakhage A.A."/>
            <person name="Braus G.H."/>
            <person name="Fischer R."/>
            <person name="Frisvad J.C."/>
            <person name="Goldman G.H."/>
            <person name="Houbraken J."/>
            <person name="Oakley B."/>
            <person name="Pocsi I."/>
            <person name="Scazzocchio C."/>
            <person name="Seiboth B."/>
            <person name="vanKuyk P.A."/>
            <person name="Wortman J."/>
            <person name="Dyer P.S."/>
            <person name="Grigoriev I.V."/>
        </authorList>
    </citation>
    <scope>NUCLEOTIDE SEQUENCE [LARGE SCALE GENOMIC DNA]</scope>
    <source>
        <strain evidence="7">ITEM 5010</strain>
    </source>
</reference>
<dbReference type="GO" id="GO:0046872">
    <property type="term" value="F:metal ion binding"/>
    <property type="evidence" value="ECO:0007669"/>
    <property type="project" value="UniProtKB-KW"/>
</dbReference>
<dbReference type="OMA" id="QVYCERD"/>
<feature type="region of interest" description="Disordered" evidence="4">
    <location>
        <begin position="34"/>
        <end position="297"/>
    </location>
</feature>
<dbReference type="CDD" id="cd09397">
    <property type="entry name" value="LIM1_UF1"/>
    <property type="match status" value="1"/>
</dbReference>
<evidence type="ECO:0000256" key="1">
    <source>
        <dbReference type="ARBA" id="ARBA00022723"/>
    </source>
</evidence>
<dbReference type="InterPro" id="IPR001781">
    <property type="entry name" value="Znf_LIM"/>
</dbReference>
<dbReference type="Gene3D" id="2.10.110.10">
    <property type="entry name" value="Cysteine Rich Protein"/>
    <property type="match status" value="2"/>
</dbReference>
<feature type="region of interest" description="Disordered" evidence="4">
    <location>
        <begin position="320"/>
        <end position="576"/>
    </location>
</feature>
<evidence type="ECO:0000259" key="5">
    <source>
        <dbReference type="PROSITE" id="PS50023"/>
    </source>
</evidence>
<keyword evidence="3" id="KW-0440">LIM domain</keyword>
<feature type="compositionally biased region" description="Basic and acidic residues" evidence="4">
    <location>
        <begin position="156"/>
        <end position="171"/>
    </location>
</feature>
<name>A0A1R3RED3_ASPC5</name>
<dbReference type="FunFam" id="2.10.110.10:FF:000105">
    <property type="entry name" value="Similar to LIM domain-containing protein"/>
    <property type="match status" value="1"/>
</dbReference>
<dbReference type="CDD" id="cd08368">
    <property type="entry name" value="LIM"/>
    <property type="match status" value="1"/>
</dbReference>
<feature type="compositionally biased region" description="Polar residues" evidence="4">
    <location>
        <begin position="221"/>
        <end position="232"/>
    </location>
</feature>
<feature type="compositionally biased region" description="Basic and acidic residues" evidence="4">
    <location>
        <begin position="542"/>
        <end position="551"/>
    </location>
</feature>
<dbReference type="GO" id="GO:0005884">
    <property type="term" value="C:actin filament"/>
    <property type="evidence" value="ECO:0007669"/>
    <property type="project" value="TreeGrafter"/>
</dbReference>
<feature type="compositionally biased region" description="Low complexity" evidence="4">
    <location>
        <begin position="333"/>
        <end position="347"/>
    </location>
</feature>
<proteinExistence type="predicted"/>
<dbReference type="FunFam" id="2.10.110.10:FF:000119">
    <property type="entry name" value="LIM domain protein"/>
    <property type="match status" value="1"/>
</dbReference>
<dbReference type="SMART" id="SM00132">
    <property type="entry name" value="LIM"/>
    <property type="match status" value="2"/>
</dbReference>
<evidence type="ECO:0000256" key="4">
    <source>
        <dbReference type="SAM" id="MobiDB-lite"/>
    </source>
</evidence>
<feature type="compositionally biased region" description="Gly residues" evidence="4">
    <location>
        <begin position="741"/>
        <end position="751"/>
    </location>
</feature>
<gene>
    <name evidence="6" type="ORF">ASPCADRAFT_174822</name>
</gene>
<feature type="region of interest" description="Disordered" evidence="4">
    <location>
        <begin position="700"/>
        <end position="784"/>
    </location>
</feature>
<dbReference type="PANTHER" id="PTHR45691:SF6">
    <property type="entry name" value="PROTEIN DIAPHANOUS"/>
    <property type="match status" value="1"/>
</dbReference>
<feature type="domain" description="LIM zinc-binding" evidence="5">
    <location>
        <begin position="572"/>
        <end position="635"/>
    </location>
</feature>
<keyword evidence="2 3" id="KW-0862">Zinc</keyword>
<dbReference type="GO" id="GO:0030695">
    <property type="term" value="F:GTPase regulator activity"/>
    <property type="evidence" value="ECO:0007669"/>
    <property type="project" value="UniProtKB-ARBA"/>
</dbReference>
<dbReference type="VEuPathDB" id="FungiDB:ASPCADRAFT_174822"/>
<keyword evidence="7" id="KW-1185">Reference proteome</keyword>
<keyword evidence="1 3" id="KW-0479">Metal-binding</keyword>
<dbReference type="Pfam" id="PF00412">
    <property type="entry name" value="LIM"/>
    <property type="match status" value="2"/>
</dbReference>
<evidence type="ECO:0000256" key="3">
    <source>
        <dbReference type="PROSITE-ProRule" id="PRU00125"/>
    </source>
</evidence>
<dbReference type="GO" id="GO:0030041">
    <property type="term" value="P:actin filament polymerization"/>
    <property type="evidence" value="ECO:0007669"/>
    <property type="project" value="TreeGrafter"/>
</dbReference>
<evidence type="ECO:0000313" key="6">
    <source>
        <dbReference type="EMBL" id="OOF92846.1"/>
    </source>
</evidence>
<organism evidence="6 7">
    <name type="scientific">Aspergillus carbonarius (strain ITEM 5010)</name>
    <dbReference type="NCBI Taxonomy" id="602072"/>
    <lineage>
        <taxon>Eukaryota</taxon>
        <taxon>Fungi</taxon>
        <taxon>Dikarya</taxon>
        <taxon>Ascomycota</taxon>
        <taxon>Pezizomycotina</taxon>
        <taxon>Eurotiomycetes</taxon>
        <taxon>Eurotiomycetidae</taxon>
        <taxon>Eurotiales</taxon>
        <taxon>Aspergillaceae</taxon>
        <taxon>Aspergillus</taxon>
        <taxon>Aspergillus subgen. Circumdati</taxon>
    </lineage>
</organism>
<dbReference type="PANTHER" id="PTHR45691">
    <property type="entry name" value="PROTEIN DIAPHANOUS"/>
    <property type="match status" value="1"/>
</dbReference>
<dbReference type="SUPFAM" id="SSF57716">
    <property type="entry name" value="Glucocorticoid receptor-like (DNA-binding domain)"/>
    <property type="match status" value="1"/>
</dbReference>
<dbReference type="OrthoDB" id="1112565at2759"/>
<accession>A0A1R3RED3</accession>
<evidence type="ECO:0000313" key="7">
    <source>
        <dbReference type="Proteomes" id="UP000188318"/>
    </source>
</evidence>